<dbReference type="GO" id="GO:0003729">
    <property type="term" value="F:mRNA binding"/>
    <property type="evidence" value="ECO:0007669"/>
    <property type="project" value="TreeGrafter"/>
</dbReference>
<dbReference type="PANTHER" id="PTHR43979">
    <property type="entry name" value="PRE-MRNA-PROCESSING FACTOR 17"/>
    <property type="match status" value="1"/>
</dbReference>
<dbReference type="Proteomes" id="UP000306102">
    <property type="component" value="Unassembled WGS sequence"/>
</dbReference>
<evidence type="ECO:0000313" key="3">
    <source>
        <dbReference type="Proteomes" id="UP000306102"/>
    </source>
</evidence>
<dbReference type="InterPro" id="IPR032847">
    <property type="entry name" value="PRPF17"/>
</dbReference>
<dbReference type="GO" id="GO:0071013">
    <property type="term" value="C:catalytic step 2 spliceosome"/>
    <property type="evidence" value="ECO:0007669"/>
    <property type="project" value="InterPro"/>
</dbReference>
<dbReference type="PANTHER" id="PTHR43979:SF1">
    <property type="entry name" value="PRE-MRNA-PROCESSING FACTOR 17"/>
    <property type="match status" value="1"/>
</dbReference>
<dbReference type="GO" id="GO:0000398">
    <property type="term" value="P:mRNA splicing, via spliceosome"/>
    <property type="evidence" value="ECO:0007669"/>
    <property type="project" value="InterPro"/>
</dbReference>
<dbReference type="EMBL" id="SDRB02005001">
    <property type="protein sequence ID" value="THG14973.1"/>
    <property type="molecule type" value="Genomic_DNA"/>
</dbReference>
<protein>
    <submittedName>
        <fullName evidence="2">Uncharacterized protein</fullName>
    </submittedName>
</protein>
<comment type="caution">
    <text evidence="2">The sequence shown here is derived from an EMBL/GenBank/DDBJ whole genome shotgun (WGS) entry which is preliminary data.</text>
</comment>
<keyword evidence="3" id="KW-1185">Reference proteome</keyword>
<evidence type="ECO:0000313" key="2">
    <source>
        <dbReference type="EMBL" id="THG14973.1"/>
    </source>
</evidence>
<feature type="compositionally biased region" description="Low complexity" evidence="1">
    <location>
        <begin position="14"/>
        <end position="28"/>
    </location>
</feature>
<gene>
    <name evidence="2" type="ORF">TEA_025104</name>
</gene>
<proteinExistence type="predicted"/>
<sequence length="289" mass="32384">MEDDDNQQFQNPCSDHSSSPDSWISLPSKSFAPKVDDTMLALTIVDSNRALTKPLDPSQHVVVFNPTYDQLWAPIYDTDMEDDENQQFQNPRSDHSSSPDSWISLPSKSFAPKVDDTMLALTIVDSNRALTKPLDPSQHVVVFNPTYDQLWAPIYGPSHPYANDGIAQVDPEGNNYVGDLDRLKETDGISVYNIPQHEHKKRKLEKNEESVENEEEGGGGGGVEVDNLASETWLLKNQKSPWAGKKEGLQVELTEEQKKYAEEYAKKKGEEKSGNSEKGEFVADKSTFH</sequence>
<dbReference type="STRING" id="542762.A0A4S4EF07"/>
<reference evidence="2 3" key="1">
    <citation type="journal article" date="2018" name="Proc. Natl. Acad. Sci. U.S.A.">
        <title>Draft genome sequence of Camellia sinensis var. sinensis provides insights into the evolution of the tea genome and tea quality.</title>
        <authorList>
            <person name="Wei C."/>
            <person name="Yang H."/>
            <person name="Wang S."/>
            <person name="Zhao J."/>
            <person name="Liu C."/>
            <person name="Gao L."/>
            <person name="Xia E."/>
            <person name="Lu Y."/>
            <person name="Tai Y."/>
            <person name="She G."/>
            <person name="Sun J."/>
            <person name="Cao H."/>
            <person name="Tong W."/>
            <person name="Gao Q."/>
            <person name="Li Y."/>
            <person name="Deng W."/>
            <person name="Jiang X."/>
            <person name="Wang W."/>
            <person name="Chen Q."/>
            <person name="Zhang S."/>
            <person name="Li H."/>
            <person name="Wu J."/>
            <person name="Wang P."/>
            <person name="Li P."/>
            <person name="Shi C."/>
            <person name="Zheng F."/>
            <person name="Jian J."/>
            <person name="Huang B."/>
            <person name="Shan D."/>
            <person name="Shi M."/>
            <person name="Fang C."/>
            <person name="Yue Y."/>
            <person name="Li F."/>
            <person name="Li D."/>
            <person name="Wei S."/>
            <person name="Han B."/>
            <person name="Jiang C."/>
            <person name="Yin Y."/>
            <person name="Xia T."/>
            <person name="Zhang Z."/>
            <person name="Bennetzen J.L."/>
            <person name="Zhao S."/>
            <person name="Wan X."/>
        </authorList>
    </citation>
    <scope>NUCLEOTIDE SEQUENCE [LARGE SCALE GENOMIC DNA]</scope>
    <source>
        <strain evidence="3">cv. Shuchazao</strain>
        <tissue evidence="2">Leaf</tissue>
    </source>
</reference>
<feature type="region of interest" description="Disordered" evidence="1">
    <location>
        <begin position="1"/>
        <end position="28"/>
    </location>
</feature>
<accession>A0A4S4EF07</accession>
<evidence type="ECO:0000256" key="1">
    <source>
        <dbReference type="SAM" id="MobiDB-lite"/>
    </source>
</evidence>
<dbReference type="AlphaFoldDB" id="A0A4S4EF07"/>
<feature type="region of interest" description="Disordered" evidence="1">
    <location>
        <begin position="195"/>
        <end position="229"/>
    </location>
</feature>
<feature type="region of interest" description="Disordered" evidence="1">
    <location>
        <begin position="265"/>
        <end position="289"/>
    </location>
</feature>
<organism evidence="2 3">
    <name type="scientific">Camellia sinensis var. sinensis</name>
    <name type="common">China tea</name>
    <dbReference type="NCBI Taxonomy" id="542762"/>
    <lineage>
        <taxon>Eukaryota</taxon>
        <taxon>Viridiplantae</taxon>
        <taxon>Streptophyta</taxon>
        <taxon>Embryophyta</taxon>
        <taxon>Tracheophyta</taxon>
        <taxon>Spermatophyta</taxon>
        <taxon>Magnoliopsida</taxon>
        <taxon>eudicotyledons</taxon>
        <taxon>Gunneridae</taxon>
        <taxon>Pentapetalae</taxon>
        <taxon>asterids</taxon>
        <taxon>Ericales</taxon>
        <taxon>Theaceae</taxon>
        <taxon>Camellia</taxon>
    </lineage>
</organism>
<name>A0A4S4EF07_CAMSN</name>